<reference evidence="1 2" key="1">
    <citation type="submission" date="2014-07" db="EMBL/GenBank/DDBJ databases">
        <authorList>
            <person name="McCorrison J."/>
            <person name="Sanka R."/>
            <person name="Torralba M."/>
            <person name="Gillis M."/>
            <person name="Haft D.H."/>
            <person name="Methe B."/>
            <person name="Sutton G."/>
            <person name="Nelson K.E."/>
        </authorList>
    </citation>
    <scope>NUCLEOTIDE SEQUENCE [LARGE SCALE GENOMIC DNA]</scope>
    <source>
        <strain evidence="1 2">DNF00011</strain>
    </source>
</reference>
<dbReference type="AlphaFoldDB" id="A0A095ZNM6"/>
<organism evidence="1 2">
    <name type="scientific">Pseudoglutamicibacter albus DNF00011</name>
    <dbReference type="NCBI Taxonomy" id="1401063"/>
    <lineage>
        <taxon>Bacteria</taxon>
        <taxon>Bacillati</taxon>
        <taxon>Actinomycetota</taxon>
        <taxon>Actinomycetes</taxon>
        <taxon>Micrococcales</taxon>
        <taxon>Micrococcaceae</taxon>
        <taxon>Pseudoglutamicibacter</taxon>
    </lineage>
</organism>
<dbReference type="Proteomes" id="UP000053528">
    <property type="component" value="Unassembled WGS sequence"/>
</dbReference>
<evidence type="ECO:0000313" key="1">
    <source>
        <dbReference type="EMBL" id="KGF20192.1"/>
    </source>
</evidence>
<dbReference type="RefSeq" id="WP_035756356.1">
    <property type="nucleotide sequence ID" value="NZ_JRNH01000020.1"/>
</dbReference>
<evidence type="ECO:0000313" key="2">
    <source>
        <dbReference type="Proteomes" id="UP000053528"/>
    </source>
</evidence>
<comment type="caution">
    <text evidence="1">The sequence shown here is derived from an EMBL/GenBank/DDBJ whole genome shotgun (WGS) entry which is preliminary data.</text>
</comment>
<gene>
    <name evidence="1" type="ORF">HMPREF2128_06615</name>
</gene>
<name>A0A095ZNM6_9MICC</name>
<proteinExistence type="predicted"/>
<evidence type="ECO:0008006" key="3">
    <source>
        <dbReference type="Google" id="ProtNLM"/>
    </source>
</evidence>
<protein>
    <recommendedName>
        <fullName evidence="3">Bacterial Pleckstrin homology domain-containing protein</fullName>
    </recommendedName>
</protein>
<accession>A0A095ZNM6</accession>
<dbReference type="EMBL" id="JRNH01000020">
    <property type="protein sequence ID" value="KGF20192.1"/>
    <property type="molecule type" value="Genomic_DNA"/>
</dbReference>
<sequence>MARNKVEIQDGELIVTPRGLDKMWSFKREIRVPLAVVRGATFDPGVVTEPKGFRSPGLNTLGKKVSATYRKDGERHYWNVTGASDVLVIELDPTFEYSRLILSVDDPVGLERRINEAVRDRTQ</sequence>